<dbReference type="EMBL" id="SRYB01000017">
    <property type="protein sequence ID" value="TGY78055.1"/>
    <property type="molecule type" value="Genomic_DNA"/>
</dbReference>
<dbReference type="Proteomes" id="UP000306319">
    <property type="component" value="Unassembled WGS sequence"/>
</dbReference>
<name>A0AC61RJG8_9BACT</name>
<sequence>MAYTEHNNRFTEWWFKVVSWRETHIKERNFVLILALVVGVACGFAAQLLKLLIHLISGLLTSHFSATTANYLYLVYPVVGILIVLLFLQYVVKDNISHGVTKVLYAISRNKSRLKKKNMYASLVASSITIGFGGSVGAEGPIVFTGAAIGSNVGQAFRMSPRILMLLVGCGAAAGIAGIFRAPIAGMLFTLEVLMIDLTGATVMPLLISSITGATVAYVLEGYNSEFFFSQSEPFSVSKIPYTLLLGIFCGLVSLYFTRVMFMMESMFSRLKYRMLKVAIGGVILAGLIFVLPPLYGEGYGAINNLLEGDYSKIVDGTFFYVDRDNIWFIACFIVAIILTKVFATSATNGAGGVGGTFAPSLFVGAMCGFLFAFLLNNIFEGGVGISNKNFTLLGMAGLMSGVMHAPLMAIFLTAEMTGGYNLFLPLLIVSTLSYMTIRIFEPYSIYTMRLAKQGDLLTHQKDKSVLTLLKIDNLIEKDFKTVRPEMNLKEVVDIIATSNRNLFPVIDAEGVLVGIVLLDDIRNIMFRPDLYKKMHVTRFMSMPPARIEIGQPMEEVMRIFDKTNAWNLPVVEKGKYIGFVSKSKIFNSYRRVLRHYCDD</sequence>
<evidence type="ECO:0000313" key="1">
    <source>
        <dbReference type="EMBL" id="TGY78055.1"/>
    </source>
</evidence>
<keyword evidence="2" id="KW-1185">Reference proteome</keyword>
<gene>
    <name evidence="1" type="ORF">E5331_11940</name>
</gene>
<accession>A0AC61RJG8</accession>
<comment type="caution">
    <text evidence="1">The sequence shown here is derived from an EMBL/GenBank/DDBJ whole genome shotgun (WGS) entry which is preliminary data.</text>
</comment>
<evidence type="ECO:0000313" key="2">
    <source>
        <dbReference type="Proteomes" id="UP000306319"/>
    </source>
</evidence>
<proteinExistence type="predicted"/>
<reference evidence="1" key="1">
    <citation type="submission" date="2019-04" db="EMBL/GenBank/DDBJ databases">
        <title>Microbes associate with the intestines of laboratory mice.</title>
        <authorList>
            <person name="Navarre W."/>
            <person name="Wong E."/>
            <person name="Huang K."/>
            <person name="Tropini C."/>
            <person name="Ng K."/>
            <person name="Yu B."/>
        </authorList>
    </citation>
    <scope>NUCLEOTIDE SEQUENCE</scope>
    <source>
        <strain evidence="1">NM04_E33</strain>
    </source>
</reference>
<protein>
    <submittedName>
        <fullName evidence="1">Chloride channel protein</fullName>
    </submittedName>
</protein>
<organism evidence="1 2">
    <name type="scientific">Lepagella muris</name>
    <dbReference type="NCBI Taxonomy" id="3032870"/>
    <lineage>
        <taxon>Bacteria</taxon>
        <taxon>Pseudomonadati</taxon>
        <taxon>Bacteroidota</taxon>
        <taxon>Bacteroidia</taxon>
        <taxon>Bacteroidales</taxon>
        <taxon>Muribaculaceae</taxon>
        <taxon>Lepagella</taxon>
    </lineage>
</organism>